<evidence type="ECO:0000256" key="1">
    <source>
        <dbReference type="SAM" id="Coils"/>
    </source>
</evidence>
<dbReference type="Proteomes" id="UP000653454">
    <property type="component" value="Unassembled WGS sequence"/>
</dbReference>
<name>A0A8S4D6B4_PLUXY</name>
<evidence type="ECO:0000313" key="3">
    <source>
        <dbReference type="Proteomes" id="UP000653454"/>
    </source>
</evidence>
<reference evidence="2" key="1">
    <citation type="submission" date="2020-11" db="EMBL/GenBank/DDBJ databases">
        <authorList>
            <person name="Whiteford S."/>
        </authorList>
    </citation>
    <scope>NUCLEOTIDE SEQUENCE</scope>
</reference>
<dbReference type="AlphaFoldDB" id="A0A8S4D6B4"/>
<comment type="caution">
    <text evidence="2">The sequence shown here is derived from an EMBL/GenBank/DDBJ whole genome shotgun (WGS) entry which is preliminary data.</text>
</comment>
<keyword evidence="3" id="KW-1185">Reference proteome</keyword>
<dbReference type="EMBL" id="CAJHNJ030000002">
    <property type="protein sequence ID" value="CAG9090619.1"/>
    <property type="molecule type" value="Genomic_DNA"/>
</dbReference>
<keyword evidence="1" id="KW-0175">Coiled coil</keyword>
<sequence>MTSCNERNLVGKQEKYMLTKEIHKTTSEAEKMRHVLSSIAQELQRFHLKSILSQNNPNESQDIYGKLGVLRKSLKKKQHMINKLKSNIKTACFIAKTFVATQDIETLNSHLKSAKSEALLLSTESKFRDSQLQKLSLEVKVLEDKILCLRTFIEKGYRQLQKIRNEPLEEISVSMQLKKIIICCGQYYADFTNEHAKCVQLEQKNSYLSNKISVLENNLAAVKEELDSLRWYKTRSQKVKQLSTLQPKSNVKLTDSDDNNTMNLDLYRNDLDMTNSNHEESIKRELSVSCKTDLTTHFALVKKLMIDQNSMLNDLRNLSDELQL</sequence>
<gene>
    <name evidence="2" type="ORF">PLXY2_LOCUS985</name>
</gene>
<accession>A0A8S4D6B4</accession>
<evidence type="ECO:0000313" key="2">
    <source>
        <dbReference type="EMBL" id="CAG9090619.1"/>
    </source>
</evidence>
<feature type="coiled-coil region" evidence="1">
    <location>
        <begin position="198"/>
        <end position="225"/>
    </location>
</feature>
<proteinExistence type="predicted"/>
<protein>
    <submittedName>
        <fullName evidence="2">(diamondback moth) hypothetical protein</fullName>
    </submittedName>
</protein>
<organism evidence="2 3">
    <name type="scientific">Plutella xylostella</name>
    <name type="common">Diamondback moth</name>
    <name type="synonym">Plutella maculipennis</name>
    <dbReference type="NCBI Taxonomy" id="51655"/>
    <lineage>
        <taxon>Eukaryota</taxon>
        <taxon>Metazoa</taxon>
        <taxon>Ecdysozoa</taxon>
        <taxon>Arthropoda</taxon>
        <taxon>Hexapoda</taxon>
        <taxon>Insecta</taxon>
        <taxon>Pterygota</taxon>
        <taxon>Neoptera</taxon>
        <taxon>Endopterygota</taxon>
        <taxon>Lepidoptera</taxon>
        <taxon>Glossata</taxon>
        <taxon>Ditrysia</taxon>
        <taxon>Yponomeutoidea</taxon>
        <taxon>Plutellidae</taxon>
        <taxon>Plutella</taxon>
    </lineage>
</organism>